<dbReference type="AlphaFoldDB" id="B2TNU3"/>
<dbReference type="Pfam" id="PF02368">
    <property type="entry name" value="Big_2"/>
    <property type="match status" value="1"/>
</dbReference>
<proteinExistence type="predicted"/>
<sequence length="353" mass="39203">MNKQFKKILIMFVMVLTIMGIGAIENGIIANATTDGAVVGIENLNNTSENSGKIGDKISNPEKGWKRYDDINKKIVYSENGWNDSTFFTDGKFGKTTKVCMNPNNETTIKFEFKGSKLRTYGAGYSTMYSHNVISIDGIKYNMANWSDISNNVIGCSFEIRDLQYKDHIVTIEYGGSERIYLDSVDIDEDGCLIDSNNISLTLDKSSLSLKEGSSDKLIATTTLSAVDVTWSSSDENIATVDENGKVTGVKEGTCTVTAQIKGTDFKATCEVTVTKEDIVEPEEPSIENGSLYIEMIDGNIKRADKSQIEKFKKWFISRDLDETESPIFKITNAKGNSEYLVHDKVVGFEIRE</sequence>
<evidence type="ECO:0000259" key="1">
    <source>
        <dbReference type="SMART" id="SM00635"/>
    </source>
</evidence>
<protein>
    <submittedName>
        <fullName evidence="2">Ig group 2 domain protein</fullName>
    </submittedName>
</protein>
<feature type="domain" description="BIG2" evidence="1">
    <location>
        <begin position="195"/>
        <end position="271"/>
    </location>
</feature>
<dbReference type="InterPro" id="IPR008964">
    <property type="entry name" value="Invasin/intimin_cell_adhesion"/>
</dbReference>
<dbReference type="EMBL" id="CP001056">
    <property type="protein sequence ID" value="ACD22428.1"/>
    <property type="molecule type" value="Genomic_DNA"/>
</dbReference>
<dbReference type="KEGG" id="cbk:CLL_A2712"/>
<dbReference type="PATRIC" id="fig|935198.13.peg.2673"/>
<reference evidence="2" key="1">
    <citation type="submission" date="2009-06" db="EMBL/GenBank/DDBJ databases">
        <authorList>
            <consortium name="US DOE Joint Genome Institute (JGI-PGF)"/>
            <person name="Lucas S."/>
            <person name="Copeland A."/>
            <person name="Lapidus A."/>
            <person name="Glavina del Rio T."/>
            <person name="Dalin E."/>
            <person name="Tice H."/>
            <person name="Bruce D."/>
            <person name="Goodwin L."/>
            <person name="Pitluck S."/>
            <person name="Kyrpides N."/>
            <person name="Mavromatis K."/>
            <person name="Ivanova N."/>
            <person name="Saunders E."/>
            <person name="Brettin T."/>
            <person name="Detter J.C."/>
            <person name="Han C."/>
            <person name="Larimer F."/>
            <person name="Land M."/>
            <person name="Hauser L."/>
            <person name="Markowitz V."/>
            <person name="Cheng J.-F."/>
            <person name="Hugenholtz P."/>
            <person name="Woyke T."/>
            <person name="Wu D."/>
            <person name="Gronow S."/>
            <person name="Klenk H.-P."/>
            <person name="Eisen J.A."/>
        </authorList>
    </citation>
    <scope>NUCLEOTIDE SEQUENCE</scope>
    <source>
        <strain evidence="2">Eklund 17B</strain>
    </source>
</reference>
<dbReference type="SUPFAM" id="SSF49373">
    <property type="entry name" value="Invasin/intimin cell-adhesion fragments"/>
    <property type="match status" value="1"/>
</dbReference>
<accession>U4PIK3</accession>
<gene>
    <name evidence="2" type="ordered locus">CLL_A2712</name>
</gene>
<evidence type="ECO:0000313" key="2">
    <source>
        <dbReference type="EMBL" id="ACD22428.1"/>
    </source>
</evidence>
<dbReference type="SMART" id="SM00635">
    <property type="entry name" value="BID_2"/>
    <property type="match status" value="1"/>
</dbReference>
<dbReference type="Gene3D" id="2.60.40.1080">
    <property type="match status" value="1"/>
</dbReference>
<dbReference type="InterPro" id="IPR003343">
    <property type="entry name" value="Big_2"/>
</dbReference>
<accession>B2TNU3</accession>
<name>B2TNU3_CLOBB</name>
<dbReference type="HOGENOM" id="CLU_041399_0_0_9"/>
<reference evidence="2" key="2">
    <citation type="submission" date="2009-08" db="EMBL/GenBank/DDBJ databases">
        <authorList>
            <person name="Shrivastava S."/>
            <person name="Brinkac L.M."/>
            <person name="Dodson R.J."/>
            <person name="Harkins D.M."/>
            <person name="Durkin A.S."/>
            <person name="Sutton G."/>
        </authorList>
    </citation>
    <scope>NUCLEOTIDE SEQUENCE</scope>
    <source>
        <strain evidence="2">Eklund 17B</strain>
    </source>
</reference>
<organism evidence="2">
    <name type="scientific">Clostridium botulinum (strain Eklund 17B / Type B)</name>
    <dbReference type="NCBI Taxonomy" id="935198"/>
    <lineage>
        <taxon>Bacteria</taxon>
        <taxon>Bacillati</taxon>
        <taxon>Bacillota</taxon>
        <taxon>Clostridia</taxon>
        <taxon>Eubacteriales</taxon>
        <taxon>Clostridiaceae</taxon>
        <taxon>Clostridium</taxon>
    </lineage>
</organism>